<dbReference type="AlphaFoldDB" id="A0A319D5U9"/>
<gene>
    <name evidence="1" type="ORF">BO82DRAFT_400690</name>
</gene>
<keyword evidence="2" id="KW-1185">Reference proteome</keyword>
<dbReference type="InterPro" id="IPR016039">
    <property type="entry name" value="Thiolase-like"/>
</dbReference>
<dbReference type="Proteomes" id="UP000248340">
    <property type="component" value="Unassembled WGS sequence"/>
</dbReference>
<dbReference type="GO" id="GO:0016746">
    <property type="term" value="F:acyltransferase activity"/>
    <property type="evidence" value="ECO:0007669"/>
    <property type="project" value="InterPro"/>
</dbReference>
<protein>
    <submittedName>
        <fullName evidence="1">Uncharacterized protein</fullName>
    </submittedName>
</protein>
<dbReference type="VEuPathDB" id="FungiDB:BO82DRAFT_400690"/>
<dbReference type="OrthoDB" id="4718567at2759"/>
<dbReference type="Gene3D" id="3.40.47.10">
    <property type="match status" value="1"/>
</dbReference>
<evidence type="ECO:0000313" key="2">
    <source>
        <dbReference type="Proteomes" id="UP000248340"/>
    </source>
</evidence>
<dbReference type="GeneID" id="37141952"/>
<accession>A0A319D5U9</accession>
<organism evidence="1 2">
    <name type="scientific">Aspergillus uvarum CBS 121591</name>
    <dbReference type="NCBI Taxonomy" id="1448315"/>
    <lineage>
        <taxon>Eukaryota</taxon>
        <taxon>Fungi</taxon>
        <taxon>Dikarya</taxon>
        <taxon>Ascomycota</taxon>
        <taxon>Pezizomycotina</taxon>
        <taxon>Eurotiomycetes</taxon>
        <taxon>Eurotiomycetidae</taxon>
        <taxon>Eurotiales</taxon>
        <taxon>Aspergillaceae</taxon>
        <taxon>Aspergillus</taxon>
        <taxon>Aspergillus subgen. Circumdati</taxon>
    </lineage>
</organism>
<dbReference type="RefSeq" id="XP_025493498.1">
    <property type="nucleotide sequence ID" value="XM_025639210.1"/>
</dbReference>
<dbReference type="EMBL" id="KZ821690">
    <property type="protein sequence ID" value="PYH83298.1"/>
    <property type="molecule type" value="Genomic_DNA"/>
</dbReference>
<dbReference type="SUPFAM" id="SSF53901">
    <property type="entry name" value="Thiolase-like"/>
    <property type="match status" value="1"/>
</dbReference>
<sequence>MHFVPEMPGLSPEIEQMRELYRNGLLNSLNMGSRAPCNLQQNPTAGAFGPAGQYTQLHYMEGFLPTSKASYNISISGKTRFESFAHVAVIGTGLRLPGGVTNSNRFDQEDLESWKKTGVEGAYFLTGDIARFNAAMFRISPEEAQAMDPRLLQVVSKV</sequence>
<name>A0A319D5U9_9EURO</name>
<reference evidence="1 2" key="1">
    <citation type="submission" date="2016-12" db="EMBL/GenBank/DDBJ databases">
        <title>The genomes of Aspergillus section Nigri reveals drivers in fungal speciation.</title>
        <authorList>
            <consortium name="DOE Joint Genome Institute"/>
            <person name="Vesth T.C."/>
            <person name="Nybo J."/>
            <person name="Theobald S."/>
            <person name="Brandl J."/>
            <person name="Frisvad J.C."/>
            <person name="Nielsen K.F."/>
            <person name="Lyhne E.K."/>
            <person name="Kogle M.E."/>
            <person name="Kuo A."/>
            <person name="Riley R."/>
            <person name="Clum A."/>
            <person name="Nolan M."/>
            <person name="Lipzen A."/>
            <person name="Salamov A."/>
            <person name="Henrissat B."/>
            <person name="Wiebenga A."/>
            <person name="De Vries R.P."/>
            <person name="Grigoriev I.V."/>
            <person name="Mortensen U.H."/>
            <person name="Andersen M.R."/>
            <person name="Baker S.E."/>
        </authorList>
    </citation>
    <scope>NUCLEOTIDE SEQUENCE [LARGE SCALE GENOMIC DNA]</scope>
    <source>
        <strain evidence="1 2">CBS 121591</strain>
    </source>
</reference>
<proteinExistence type="predicted"/>
<evidence type="ECO:0000313" key="1">
    <source>
        <dbReference type="EMBL" id="PYH83298.1"/>
    </source>
</evidence>